<dbReference type="InParanoid" id="B8CEK0"/>
<reference evidence="4 5" key="1">
    <citation type="journal article" date="2004" name="Science">
        <title>The genome of the diatom Thalassiosira pseudonana: ecology, evolution, and metabolism.</title>
        <authorList>
            <person name="Armbrust E.V."/>
            <person name="Berges J.A."/>
            <person name="Bowler C."/>
            <person name="Green B.R."/>
            <person name="Martinez D."/>
            <person name="Putnam N.H."/>
            <person name="Zhou S."/>
            <person name="Allen A.E."/>
            <person name="Apt K.E."/>
            <person name="Bechner M."/>
            <person name="Brzezinski M.A."/>
            <person name="Chaal B.K."/>
            <person name="Chiovitti A."/>
            <person name="Davis A.K."/>
            <person name="Demarest M.S."/>
            <person name="Detter J.C."/>
            <person name="Glavina T."/>
            <person name="Goodstein D."/>
            <person name="Hadi M.Z."/>
            <person name="Hellsten U."/>
            <person name="Hildebrand M."/>
            <person name="Jenkins B.D."/>
            <person name="Jurka J."/>
            <person name="Kapitonov V.V."/>
            <person name="Kroger N."/>
            <person name="Lau W.W."/>
            <person name="Lane T.W."/>
            <person name="Larimer F.W."/>
            <person name="Lippmeier J.C."/>
            <person name="Lucas S."/>
            <person name="Medina M."/>
            <person name="Montsant A."/>
            <person name="Obornik M."/>
            <person name="Parker M.S."/>
            <person name="Palenik B."/>
            <person name="Pazour G.J."/>
            <person name="Richardson P.M."/>
            <person name="Rynearson T.A."/>
            <person name="Saito M.A."/>
            <person name="Schwartz D.C."/>
            <person name="Thamatrakoln K."/>
            <person name="Valentin K."/>
            <person name="Vardi A."/>
            <person name="Wilkerson F.P."/>
            <person name="Rokhsar D.S."/>
        </authorList>
    </citation>
    <scope>NUCLEOTIDE SEQUENCE [LARGE SCALE GENOMIC DNA]</scope>
    <source>
        <strain evidence="4 5">CCMP1335</strain>
    </source>
</reference>
<feature type="region of interest" description="Disordered" evidence="2">
    <location>
        <begin position="313"/>
        <end position="334"/>
    </location>
</feature>
<evidence type="ECO:0000259" key="3">
    <source>
        <dbReference type="PROSITE" id="PS50102"/>
    </source>
</evidence>
<dbReference type="HOGENOM" id="CLU_786412_0_0_1"/>
<dbReference type="KEGG" id="tps:THAPSDRAFT_25582"/>
<evidence type="ECO:0000313" key="5">
    <source>
        <dbReference type="Proteomes" id="UP000001449"/>
    </source>
</evidence>
<dbReference type="EMBL" id="CM000652">
    <property type="protein sequence ID" value="EED88049.1"/>
    <property type="molecule type" value="Genomic_DNA"/>
</dbReference>
<dbReference type="SMART" id="SM00360">
    <property type="entry name" value="RRM"/>
    <property type="match status" value="1"/>
</dbReference>
<evidence type="ECO:0000256" key="2">
    <source>
        <dbReference type="SAM" id="MobiDB-lite"/>
    </source>
</evidence>
<dbReference type="GO" id="GO:0097010">
    <property type="term" value="P:eukaryotic translation initiation factor 4F complex assembly"/>
    <property type="evidence" value="ECO:0000318"/>
    <property type="project" value="GO_Central"/>
</dbReference>
<dbReference type="AlphaFoldDB" id="B8CEK0"/>
<feature type="region of interest" description="Disordered" evidence="2">
    <location>
        <begin position="1"/>
        <end position="186"/>
    </location>
</feature>
<accession>B8CEK0</accession>
<dbReference type="GO" id="GO:0043024">
    <property type="term" value="F:ribosomal small subunit binding"/>
    <property type="evidence" value="ECO:0000318"/>
    <property type="project" value="GO_Central"/>
</dbReference>
<evidence type="ECO:0000313" key="4">
    <source>
        <dbReference type="EMBL" id="EED88049.1"/>
    </source>
</evidence>
<dbReference type="GO" id="GO:0034057">
    <property type="term" value="F:RNA strand-exchange activity"/>
    <property type="evidence" value="ECO:0000318"/>
    <property type="project" value="GO_Central"/>
</dbReference>
<feature type="compositionally biased region" description="Basic and acidic residues" evidence="2">
    <location>
        <begin position="122"/>
        <end position="136"/>
    </location>
</feature>
<feature type="domain" description="RRM" evidence="3">
    <location>
        <begin position="237"/>
        <end position="343"/>
    </location>
</feature>
<gene>
    <name evidence="4" type="ORF">THAPSDRAFT_25582</name>
</gene>
<dbReference type="SUPFAM" id="SSF54928">
    <property type="entry name" value="RNA-binding domain, RBD"/>
    <property type="match status" value="1"/>
</dbReference>
<dbReference type="GeneID" id="7447818"/>
<organism evidence="4 5">
    <name type="scientific">Thalassiosira pseudonana</name>
    <name type="common">Marine diatom</name>
    <name type="synonym">Cyclotella nana</name>
    <dbReference type="NCBI Taxonomy" id="35128"/>
    <lineage>
        <taxon>Eukaryota</taxon>
        <taxon>Sar</taxon>
        <taxon>Stramenopiles</taxon>
        <taxon>Ochrophyta</taxon>
        <taxon>Bacillariophyta</taxon>
        <taxon>Coscinodiscophyceae</taxon>
        <taxon>Thalassiosirophycidae</taxon>
        <taxon>Thalassiosirales</taxon>
        <taxon>Thalassiosiraceae</taxon>
        <taxon>Thalassiosira</taxon>
    </lineage>
</organism>
<feature type="compositionally biased region" description="Basic residues" evidence="2">
    <location>
        <begin position="1"/>
        <end position="12"/>
    </location>
</feature>
<dbReference type="PaxDb" id="35128-Thaps25582"/>
<keyword evidence="1" id="KW-0694">RNA-binding</keyword>
<feature type="compositionally biased region" description="Basic residues" evidence="2">
    <location>
        <begin position="36"/>
        <end position="45"/>
    </location>
</feature>
<sequence length="353" mass="40108">MGVKKESKKSKKRAESDVDKNDDDNTSLPIDESPARKKKKSKDKKRSYSDEDDDAPSTADKEQRKQVRAARKVAKAKEKAELLSRIPTHDADGIPYSKLQIRRMTRRVKHGLNPIATDEEEREIKQREATEKKEEEILYANEEEHVDDDQENGDNESDSDEELNEATGMKTQQPHQPPNKKPKRTKEVPADYVCSACNNEIADFSPHWIYDCPNKVTKRGCNHVAKKLRGLHDPASRKVFVSGLPFEVTEGGVKRFFEESVATNGGEMAELVHCKLHKFEDSQRCKGTGILTFESDESAKVALKLNGSIWKDIEEPGTKTKKPKKKGSDDGEKKELRLKVTKLLNRFVTKHKK</sequence>
<proteinExistence type="predicted"/>
<dbReference type="GO" id="GO:0033592">
    <property type="term" value="F:RNA strand annealing activity"/>
    <property type="evidence" value="ECO:0000318"/>
    <property type="project" value="GO_Central"/>
</dbReference>
<dbReference type="InterPro" id="IPR012677">
    <property type="entry name" value="Nucleotide-bd_a/b_plait_sf"/>
</dbReference>
<feature type="compositionally biased region" description="Basic and acidic residues" evidence="2">
    <location>
        <begin position="75"/>
        <end position="92"/>
    </location>
</feature>
<evidence type="ECO:0000256" key="1">
    <source>
        <dbReference type="PROSITE-ProRule" id="PRU00176"/>
    </source>
</evidence>
<dbReference type="RefSeq" id="XP_002294689.1">
    <property type="nucleotide sequence ID" value="XM_002294653.1"/>
</dbReference>
<dbReference type="eggNOG" id="ENOG502SPHQ">
    <property type="taxonomic scope" value="Eukaryota"/>
</dbReference>
<protein>
    <recommendedName>
        <fullName evidence="3">RRM domain-containing protein</fullName>
    </recommendedName>
</protein>
<dbReference type="InterPro" id="IPR000504">
    <property type="entry name" value="RRM_dom"/>
</dbReference>
<dbReference type="GO" id="GO:0001731">
    <property type="term" value="P:formation of translation preinitiation complex"/>
    <property type="evidence" value="ECO:0000318"/>
    <property type="project" value="GO_Central"/>
</dbReference>
<dbReference type="Proteomes" id="UP000001449">
    <property type="component" value="Chromosome 20"/>
</dbReference>
<dbReference type="Pfam" id="PF00076">
    <property type="entry name" value="RRM_1"/>
    <property type="match status" value="1"/>
</dbReference>
<keyword evidence="5" id="KW-1185">Reference proteome</keyword>
<name>B8CEK0_THAPS</name>
<dbReference type="OMA" id="HWIYDCP"/>
<dbReference type="PROSITE" id="PS50102">
    <property type="entry name" value="RRM"/>
    <property type="match status" value="1"/>
</dbReference>
<reference evidence="4 5" key="2">
    <citation type="journal article" date="2008" name="Nature">
        <title>The Phaeodactylum genome reveals the evolutionary history of diatom genomes.</title>
        <authorList>
            <person name="Bowler C."/>
            <person name="Allen A.E."/>
            <person name="Badger J.H."/>
            <person name="Grimwood J."/>
            <person name="Jabbari K."/>
            <person name="Kuo A."/>
            <person name="Maheswari U."/>
            <person name="Martens C."/>
            <person name="Maumus F."/>
            <person name="Otillar R.P."/>
            <person name="Rayko E."/>
            <person name="Salamov A."/>
            <person name="Vandepoele K."/>
            <person name="Beszteri B."/>
            <person name="Gruber A."/>
            <person name="Heijde M."/>
            <person name="Katinka M."/>
            <person name="Mock T."/>
            <person name="Valentin K."/>
            <person name="Verret F."/>
            <person name="Berges J.A."/>
            <person name="Brownlee C."/>
            <person name="Cadoret J.P."/>
            <person name="Chiovitti A."/>
            <person name="Choi C.J."/>
            <person name="Coesel S."/>
            <person name="De Martino A."/>
            <person name="Detter J.C."/>
            <person name="Durkin C."/>
            <person name="Falciatore A."/>
            <person name="Fournet J."/>
            <person name="Haruta M."/>
            <person name="Huysman M.J."/>
            <person name="Jenkins B.D."/>
            <person name="Jiroutova K."/>
            <person name="Jorgensen R.E."/>
            <person name="Joubert Y."/>
            <person name="Kaplan A."/>
            <person name="Kroger N."/>
            <person name="Kroth P.G."/>
            <person name="La Roche J."/>
            <person name="Lindquist E."/>
            <person name="Lommer M."/>
            <person name="Martin-Jezequel V."/>
            <person name="Lopez P.J."/>
            <person name="Lucas S."/>
            <person name="Mangogna M."/>
            <person name="McGinnis K."/>
            <person name="Medlin L.K."/>
            <person name="Montsant A."/>
            <person name="Oudot-Le Secq M.P."/>
            <person name="Napoli C."/>
            <person name="Obornik M."/>
            <person name="Parker M.S."/>
            <person name="Petit J.L."/>
            <person name="Porcel B.M."/>
            <person name="Poulsen N."/>
            <person name="Robison M."/>
            <person name="Rychlewski L."/>
            <person name="Rynearson T.A."/>
            <person name="Schmutz J."/>
            <person name="Shapiro H."/>
            <person name="Siaut M."/>
            <person name="Stanley M."/>
            <person name="Sussman M.R."/>
            <person name="Taylor A.R."/>
            <person name="Vardi A."/>
            <person name="von Dassow P."/>
            <person name="Vyverman W."/>
            <person name="Willis A."/>
            <person name="Wyrwicz L.S."/>
            <person name="Rokhsar D.S."/>
            <person name="Weissenbach J."/>
            <person name="Armbrust E.V."/>
            <person name="Green B.R."/>
            <person name="Van de Peer Y."/>
            <person name="Grigoriev I.V."/>
        </authorList>
    </citation>
    <scope>NUCLEOTIDE SEQUENCE [LARGE SCALE GENOMIC DNA]</scope>
    <source>
        <strain evidence="4 5">CCMP1335</strain>
    </source>
</reference>
<feature type="compositionally biased region" description="Acidic residues" evidence="2">
    <location>
        <begin position="144"/>
        <end position="164"/>
    </location>
</feature>
<dbReference type="InterPro" id="IPR035979">
    <property type="entry name" value="RBD_domain_sf"/>
</dbReference>
<feature type="compositionally biased region" description="Basic residues" evidence="2">
    <location>
        <begin position="100"/>
        <end position="110"/>
    </location>
</feature>
<dbReference type="Gene3D" id="3.30.70.330">
    <property type="match status" value="1"/>
</dbReference>